<evidence type="ECO:0000256" key="1">
    <source>
        <dbReference type="ARBA" id="ARBA00023015"/>
    </source>
</evidence>
<dbReference type="GO" id="GO:0003700">
    <property type="term" value="F:DNA-binding transcription factor activity"/>
    <property type="evidence" value="ECO:0007669"/>
    <property type="project" value="InterPro"/>
</dbReference>
<name>A0A135I7L5_9GAMM</name>
<organism evidence="5 6">
    <name type="scientific">Enterovibrio coralii</name>
    <dbReference type="NCBI Taxonomy" id="294935"/>
    <lineage>
        <taxon>Bacteria</taxon>
        <taxon>Pseudomonadati</taxon>
        <taxon>Pseudomonadota</taxon>
        <taxon>Gammaproteobacteria</taxon>
        <taxon>Vibrionales</taxon>
        <taxon>Vibrionaceae</taxon>
        <taxon>Enterovibrio</taxon>
    </lineage>
</organism>
<dbReference type="PANTHER" id="PTHR43280:SF28">
    <property type="entry name" value="HTH-TYPE TRANSCRIPTIONAL ACTIVATOR RHAS"/>
    <property type="match status" value="1"/>
</dbReference>
<dbReference type="SUPFAM" id="SSF46689">
    <property type="entry name" value="Homeodomain-like"/>
    <property type="match status" value="1"/>
</dbReference>
<dbReference type="EMBL" id="LNTY01000034">
    <property type="protein sequence ID" value="KXF81446.1"/>
    <property type="molecule type" value="Genomic_DNA"/>
</dbReference>
<keyword evidence="1" id="KW-0805">Transcription regulation</keyword>
<dbReference type="InterPro" id="IPR018062">
    <property type="entry name" value="HTH_AraC-typ_CS"/>
</dbReference>
<accession>A0A135I7L5</accession>
<dbReference type="InterPro" id="IPR020449">
    <property type="entry name" value="Tscrpt_reg_AraC-type_HTH"/>
</dbReference>
<dbReference type="PROSITE" id="PS01124">
    <property type="entry name" value="HTH_ARAC_FAMILY_2"/>
    <property type="match status" value="1"/>
</dbReference>
<feature type="domain" description="HTH araC/xylS-type" evidence="4">
    <location>
        <begin position="1"/>
        <end position="80"/>
    </location>
</feature>
<dbReference type="Gene3D" id="1.10.10.60">
    <property type="entry name" value="Homeodomain-like"/>
    <property type="match status" value="1"/>
</dbReference>
<evidence type="ECO:0000256" key="3">
    <source>
        <dbReference type="ARBA" id="ARBA00023163"/>
    </source>
</evidence>
<dbReference type="InterPro" id="IPR009057">
    <property type="entry name" value="Homeodomain-like_sf"/>
</dbReference>
<evidence type="ECO:0000256" key="2">
    <source>
        <dbReference type="ARBA" id="ARBA00023125"/>
    </source>
</evidence>
<dbReference type="SMART" id="SM00342">
    <property type="entry name" value="HTH_ARAC"/>
    <property type="match status" value="1"/>
</dbReference>
<dbReference type="Pfam" id="PF12833">
    <property type="entry name" value="HTH_18"/>
    <property type="match status" value="1"/>
</dbReference>
<dbReference type="PANTHER" id="PTHR43280">
    <property type="entry name" value="ARAC-FAMILY TRANSCRIPTIONAL REGULATOR"/>
    <property type="match status" value="1"/>
</dbReference>
<gene>
    <name evidence="5" type="ORF">ATN88_01590</name>
</gene>
<keyword evidence="2" id="KW-0238">DNA-binding</keyword>
<evidence type="ECO:0000313" key="6">
    <source>
        <dbReference type="Proteomes" id="UP000070529"/>
    </source>
</evidence>
<reference evidence="5 6" key="1">
    <citation type="submission" date="2015-11" db="EMBL/GenBank/DDBJ databases">
        <title>Genomic Taxonomy of the Vibrionaceae.</title>
        <authorList>
            <person name="Gomez-Gil B."/>
            <person name="Enciso-Ibarra J."/>
        </authorList>
    </citation>
    <scope>NUCLEOTIDE SEQUENCE [LARGE SCALE GENOMIC DNA]</scope>
    <source>
        <strain evidence="5 6">CAIM 912</strain>
    </source>
</reference>
<keyword evidence="6" id="KW-1185">Reference proteome</keyword>
<sequence>MLATALFISERSLQRRFKAVFGYTFKEALISARLENAKTLLAKGEKVSDVSIACGFNEPSYFSKSFKARFGYTPTQYREMTEKEEV</sequence>
<dbReference type="AlphaFoldDB" id="A0A135I7L5"/>
<evidence type="ECO:0000259" key="4">
    <source>
        <dbReference type="PROSITE" id="PS01124"/>
    </source>
</evidence>
<keyword evidence="3" id="KW-0804">Transcription</keyword>
<dbReference type="InterPro" id="IPR018060">
    <property type="entry name" value="HTH_AraC"/>
</dbReference>
<dbReference type="PRINTS" id="PR00032">
    <property type="entry name" value="HTHARAC"/>
</dbReference>
<protein>
    <recommendedName>
        <fullName evidence="4">HTH araC/xylS-type domain-containing protein</fullName>
    </recommendedName>
</protein>
<dbReference type="PROSITE" id="PS00041">
    <property type="entry name" value="HTH_ARAC_FAMILY_1"/>
    <property type="match status" value="1"/>
</dbReference>
<comment type="caution">
    <text evidence="5">The sequence shown here is derived from an EMBL/GenBank/DDBJ whole genome shotgun (WGS) entry which is preliminary data.</text>
</comment>
<dbReference type="GO" id="GO:0043565">
    <property type="term" value="F:sequence-specific DNA binding"/>
    <property type="evidence" value="ECO:0007669"/>
    <property type="project" value="InterPro"/>
</dbReference>
<evidence type="ECO:0000313" key="5">
    <source>
        <dbReference type="EMBL" id="KXF81446.1"/>
    </source>
</evidence>
<dbReference type="OrthoDB" id="9803764at2"/>
<proteinExistence type="predicted"/>
<dbReference type="STRING" id="294935.ATN88_01590"/>
<dbReference type="Proteomes" id="UP000070529">
    <property type="component" value="Unassembled WGS sequence"/>
</dbReference>